<reference evidence="1" key="1">
    <citation type="submission" date="2023-10" db="EMBL/GenBank/DDBJ databases">
        <authorList>
            <person name="Chen Y."/>
            <person name="Shah S."/>
            <person name="Dougan E. K."/>
            <person name="Thang M."/>
            <person name="Chan C."/>
        </authorList>
    </citation>
    <scope>NUCLEOTIDE SEQUENCE [LARGE SCALE GENOMIC DNA]</scope>
</reference>
<keyword evidence="2" id="KW-1185">Reference proteome</keyword>
<name>A0ABN9RQT6_9DINO</name>
<sequence>LEPRAAAGAANSAATPAAMSFSSLFDSPHPLVPLGKFEVAEGGPPLPRALEGERPPVGGSLLARGEVSTYALFPQEDPGGAALRDAAAGEDHLQAPDFLGRLHHLKTLFRMPVSQ</sequence>
<accession>A0ABN9RQT6</accession>
<protein>
    <submittedName>
        <fullName evidence="1">Uncharacterized protein</fullName>
    </submittedName>
</protein>
<dbReference type="EMBL" id="CAUYUJ010007392">
    <property type="protein sequence ID" value="CAK0820604.1"/>
    <property type="molecule type" value="Genomic_DNA"/>
</dbReference>
<dbReference type="Proteomes" id="UP001189429">
    <property type="component" value="Unassembled WGS sequence"/>
</dbReference>
<gene>
    <name evidence="1" type="ORF">PCOR1329_LOCUS22220</name>
</gene>
<feature type="non-terminal residue" evidence="1">
    <location>
        <position position="115"/>
    </location>
</feature>
<organism evidence="1 2">
    <name type="scientific">Prorocentrum cordatum</name>
    <dbReference type="NCBI Taxonomy" id="2364126"/>
    <lineage>
        <taxon>Eukaryota</taxon>
        <taxon>Sar</taxon>
        <taxon>Alveolata</taxon>
        <taxon>Dinophyceae</taxon>
        <taxon>Prorocentrales</taxon>
        <taxon>Prorocentraceae</taxon>
        <taxon>Prorocentrum</taxon>
    </lineage>
</organism>
<proteinExistence type="predicted"/>
<feature type="non-terminal residue" evidence="1">
    <location>
        <position position="1"/>
    </location>
</feature>
<evidence type="ECO:0000313" key="2">
    <source>
        <dbReference type="Proteomes" id="UP001189429"/>
    </source>
</evidence>
<evidence type="ECO:0000313" key="1">
    <source>
        <dbReference type="EMBL" id="CAK0820604.1"/>
    </source>
</evidence>
<comment type="caution">
    <text evidence="1">The sequence shown here is derived from an EMBL/GenBank/DDBJ whole genome shotgun (WGS) entry which is preliminary data.</text>
</comment>